<proteinExistence type="predicted"/>
<dbReference type="Proteomes" id="UP000828390">
    <property type="component" value="Unassembled WGS sequence"/>
</dbReference>
<reference evidence="1" key="2">
    <citation type="submission" date="2020-11" db="EMBL/GenBank/DDBJ databases">
        <authorList>
            <person name="McCartney M.A."/>
            <person name="Auch B."/>
            <person name="Kono T."/>
            <person name="Mallez S."/>
            <person name="Becker A."/>
            <person name="Gohl D.M."/>
            <person name="Silverstein K.A.T."/>
            <person name="Koren S."/>
            <person name="Bechman K.B."/>
            <person name="Herman A."/>
            <person name="Abrahante J.E."/>
            <person name="Garbe J."/>
        </authorList>
    </citation>
    <scope>NUCLEOTIDE SEQUENCE</scope>
    <source>
        <strain evidence="1">Duluth1</strain>
        <tissue evidence="1">Whole animal</tissue>
    </source>
</reference>
<evidence type="ECO:0000313" key="1">
    <source>
        <dbReference type="EMBL" id="KAH3846746.1"/>
    </source>
</evidence>
<evidence type="ECO:0000313" key="2">
    <source>
        <dbReference type="Proteomes" id="UP000828390"/>
    </source>
</evidence>
<reference evidence="1" key="1">
    <citation type="journal article" date="2019" name="bioRxiv">
        <title>The Genome of the Zebra Mussel, Dreissena polymorpha: A Resource for Invasive Species Research.</title>
        <authorList>
            <person name="McCartney M.A."/>
            <person name="Auch B."/>
            <person name="Kono T."/>
            <person name="Mallez S."/>
            <person name="Zhang Y."/>
            <person name="Obille A."/>
            <person name="Becker A."/>
            <person name="Abrahante J.E."/>
            <person name="Garbe J."/>
            <person name="Badalamenti J.P."/>
            <person name="Herman A."/>
            <person name="Mangelson H."/>
            <person name="Liachko I."/>
            <person name="Sullivan S."/>
            <person name="Sone E.D."/>
            <person name="Koren S."/>
            <person name="Silverstein K.A.T."/>
            <person name="Beckman K.B."/>
            <person name="Gohl D.M."/>
        </authorList>
    </citation>
    <scope>NUCLEOTIDE SEQUENCE</scope>
    <source>
        <strain evidence="1">Duluth1</strain>
        <tissue evidence="1">Whole animal</tissue>
    </source>
</reference>
<accession>A0A9D4KXF9</accession>
<gene>
    <name evidence="1" type="ORF">DPMN_089049</name>
</gene>
<name>A0A9D4KXF9_DREPO</name>
<keyword evidence="2" id="KW-1185">Reference proteome</keyword>
<protein>
    <submittedName>
        <fullName evidence="1">Uncharacterized protein</fullName>
    </submittedName>
</protein>
<comment type="caution">
    <text evidence="1">The sequence shown here is derived from an EMBL/GenBank/DDBJ whole genome shotgun (WGS) entry which is preliminary data.</text>
</comment>
<organism evidence="1 2">
    <name type="scientific">Dreissena polymorpha</name>
    <name type="common">Zebra mussel</name>
    <name type="synonym">Mytilus polymorpha</name>
    <dbReference type="NCBI Taxonomy" id="45954"/>
    <lineage>
        <taxon>Eukaryota</taxon>
        <taxon>Metazoa</taxon>
        <taxon>Spiralia</taxon>
        <taxon>Lophotrochozoa</taxon>
        <taxon>Mollusca</taxon>
        <taxon>Bivalvia</taxon>
        <taxon>Autobranchia</taxon>
        <taxon>Heteroconchia</taxon>
        <taxon>Euheterodonta</taxon>
        <taxon>Imparidentia</taxon>
        <taxon>Neoheterodontei</taxon>
        <taxon>Myida</taxon>
        <taxon>Dreissenoidea</taxon>
        <taxon>Dreissenidae</taxon>
        <taxon>Dreissena</taxon>
    </lineage>
</organism>
<sequence>MDALLPSAEEVLGEKGGKKRRWRRLRSWSSVKKTRGLRNENSTCLGTATHYQKANR</sequence>
<dbReference type="AlphaFoldDB" id="A0A9D4KXF9"/>
<dbReference type="EMBL" id="JAIWYP010000003">
    <property type="protein sequence ID" value="KAH3846746.1"/>
    <property type="molecule type" value="Genomic_DNA"/>
</dbReference>